<keyword evidence="2" id="KW-1185">Reference proteome</keyword>
<proteinExistence type="predicted"/>
<organism evidence="1 2">
    <name type="scientific">Methylotuvimicrobium buryatense</name>
    <name type="common">Methylomicrobium buryatense</name>
    <dbReference type="NCBI Taxonomy" id="95641"/>
    <lineage>
        <taxon>Bacteria</taxon>
        <taxon>Pseudomonadati</taxon>
        <taxon>Pseudomonadota</taxon>
        <taxon>Gammaproteobacteria</taxon>
        <taxon>Methylococcales</taxon>
        <taxon>Methylococcaceae</taxon>
        <taxon>Methylotuvimicrobium</taxon>
    </lineage>
</organism>
<name>A0A4V1IKC2_METBY</name>
<dbReference type="KEGG" id="mbur:EQU24_20780"/>
<evidence type="ECO:0000313" key="1">
    <source>
        <dbReference type="EMBL" id="QCW84395.1"/>
    </source>
</evidence>
<accession>A0A4V1IKC2</accession>
<reference evidence="2" key="1">
    <citation type="journal article" date="2019" name="J. Bacteriol.">
        <title>A Mutagenic Screen Identifies a TonB-Dependent Receptor Required for the Lanthanide Metal Switch in the Type I Methanotroph 'Methylotuvimicrobium buryatense' 5GB1C.</title>
        <authorList>
            <person name="Groom J.D."/>
            <person name="Ford S.M."/>
            <person name="Pesesky M.W."/>
            <person name="Lidstrom M.E."/>
        </authorList>
    </citation>
    <scope>NUCLEOTIDE SEQUENCE [LARGE SCALE GENOMIC DNA]</scope>
    <source>
        <strain evidence="2">5GB1C</strain>
    </source>
</reference>
<dbReference type="EMBL" id="CP035467">
    <property type="protein sequence ID" value="QCW84395.1"/>
    <property type="molecule type" value="Genomic_DNA"/>
</dbReference>
<evidence type="ECO:0000313" key="2">
    <source>
        <dbReference type="Proteomes" id="UP000305881"/>
    </source>
</evidence>
<dbReference type="AlphaFoldDB" id="A0A4V1IKC2"/>
<dbReference type="Proteomes" id="UP000305881">
    <property type="component" value="Chromosome"/>
</dbReference>
<gene>
    <name evidence="1" type="ORF">EQU24_20780</name>
</gene>
<sequence length="96" mass="10533">MSAAGQIFAPCKICIRAILGVRAAAKPPWMGLRRSSTGIPHILRSAKMLKLGITEVMLAFTAFRLECASKACHPWPWIPPIPGGMTRFSLSWRLEG</sequence>
<protein>
    <submittedName>
        <fullName evidence="1">Uncharacterized protein</fullName>
    </submittedName>
</protein>